<sequence>MFQTTLARLSVAALLLGLLGGCNPYVWGGGALALGPNLATGRNGFYHLNKVMGKRCSDSTYFDRPVHCVNEID</sequence>
<protein>
    <submittedName>
        <fullName evidence="1">Uncharacterized protein</fullName>
    </submittedName>
</protein>
<evidence type="ECO:0000313" key="2">
    <source>
        <dbReference type="Proteomes" id="UP000198615"/>
    </source>
</evidence>
<dbReference type="RefSeq" id="WP_093150434.1">
    <property type="nucleotide sequence ID" value="NZ_FNBW01000006.1"/>
</dbReference>
<organism evidence="1 2">
    <name type="scientific">Thalassobaculum litoreum DSM 18839</name>
    <dbReference type="NCBI Taxonomy" id="1123362"/>
    <lineage>
        <taxon>Bacteria</taxon>
        <taxon>Pseudomonadati</taxon>
        <taxon>Pseudomonadota</taxon>
        <taxon>Alphaproteobacteria</taxon>
        <taxon>Rhodospirillales</taxon>
        <taxon>Thalassobaculaceae</taxon>
        <taxon>Thalassobaculum</taxon>
    </lineage>
</organism>
<keyword evidence="2" id="KW-1185">Reference proteome</keyword>
<dbReference type="Proteomes" id="UP000198615">
    <property type="component" value="Unassembled WGS sequence"/>
</dbReference>
<reference evidence="1 2" key="1">
    <citation type="submission" date="2016-10" db="EMBL/GenBank/DDBJ databases">
        <authorList>
            <person name="Varghese N."/>
            <person name="Submissions S."/>
        </authorList>
    </citation>
    <scope>NUCLEOTIDE SEQUENCE [LARGE SCALE GENOMIC DNA]</scope>
    <source>
        <strain evidence="1 2">DSM 18839</strain>
    </source>
</reference>
<dbReference type="EMBL" id="FNBW01000006">
    <property type="protein sequence ID" value="SDF78223.1"/>
    <property type="molecule type" value="Genomic_DNA"/>
</dbReference>
<evidence type="ECO:0000313" key="1">
    <source>
        <dbReference type="EMBL" id="SDF78223.1"/>
    </source>
</evidence>
<dbReference type="AlphaFoldDB" id="A0A8G2BHU5"/>
<comment type="caution">
    <text evidence="1">The sequence shown here is derived from an EMBL/GenBank/DDBJ whole genome shotgun (WGS) entry which is preliminary data.</text>
</comment>
<name>A0A8G2BHU5_9PROT</name>
<proteinExistence type="predicted"/>
<accession>A0A8G2BHU5</accession>
<dbReference type="OrthoDB" id="9972988at2"/>
<gene>
    <name evidence="1" type="ORF">SAMN05660686_02352</name>
</gene>